<proteinExistence type="predicted"/>
<accession>A0A1I8B9U0</accession>
<evidence type="ECO:0000313" key="3">
    <source>
        <dbReference type="WBParaSite" id="MhA1_Contig163.frz3.gene8"/>
    </source>
</evidence>
<dbReference type="Proteomes" id="UP000095281">
    <property type="component" value="Unplaced"/>
</dbReference>
<organism evidence="2 3">
    <name type="scientific">Meloidogyne hapla</name>
    <name type="common">Root-knot nematode worm</name>
    <dbReference type="NCBI Taxonomy" id="6305"/>
    <lineage>
        <taxon>Eukaryota</taxon>
        <taxon>Metazoa</taxon>
        <taxon>Ecdysozoa</taxon>
        <taxon>Nematoda</taxon>
        <taxon>Chromadorea</taxon>
        <taxon>Rhabditida</taxon>
        <taxon>Tylenchina</taxon>
        <taxon>Tylenchomorpha</taxon>
        <taxon>Tylenchoidea</taxon>
        <taxon>Meloidogynidae</taxon>
        <taxon>Meloidogyninae</taxon>
        <taxon>Meloidogyne</taxon>
    </lineage>
</organism>
<dbReference type="Pfam" id="PF06025">
    <property type="entry name" value="DUF913"/>
    <property type="match status" value="1"/>
</dbReference>
<dbReference type="InterPro" id="IPR010314">
    <property type="entry name" value="E3_Ub_ligase_DUF913"/>
</dbReference>
<sequence length="74" mass="8348">MLGTSFDELIRHHPILRKDVMGTISNILDELLQYSTSEDKCIPWSMGKAVVEDDSVEHVLFGDYMAIMGGPFVF</sequence>
<dbReference type="WBParaSite" id="MhA1_Contig163.frz3.gene8">
    <property type="protein sequence ID" value="MhA1_Contig163.frz3.gene8"/>
    <property type="gene ID" value="MhA1_Contig163.frz3.gene8"/>
</dbReference>
<name>A0A1I8B9U0_MELHA</name>
<evidence type="ECO:0000259" key="1">
    <source>
        <dbReference type="Pfam" id="PF06025"/>
    </source>
</evidence>
<reference evidence="3" key="1">
    <citation type="submission" date="2016-11" db="UniProtKB">
        <authorList>
            <consortium name="WormBaseParasite"/>
        </authorList>
    </citation>
    <scope>IDENTIFICATION</scope>
</reference>
<dbReference type="AlphaFoldDB" id="A0A1I8B9U0"/>
<protein>
    <submittedName>
        <fullName evidence="3">DUF913 domain-containing protein</fullName>
    </submittedName>
</protein>
<evidence type="ECO:0000313" key="2">
    <source>
        <dbReference type="Proteomes" id="UP000095281"/>
    </source>
</evidence>
<feature type="domain" description="DUF913" evidence="1">
    <location>
        <begin position="2"/>
        <end position="40"/>
    </location>
</feature>
<keyword evidence="2" id="KW-1185">Reference proteome</keyword>